<comment type="subcellular location">
    <subcellularLocation>
        <location evidence="1 12">Cell outer membrane</location>
        <topology evidence="1 12">Multi-pass membrane protein</topology>
    </subcellularLocation>
</comment>
<evidence type="ECO:0000256" key="4">
    <source>
        <dbReference type="ARBA" id="ARBA00022496"/>
    </source>
</evidence>
<dbReference type="OrthoDB" id="7313036at2"/>
<evidence type="ECO:0000259" key="16">
    <source>
        <dbReference type="Pfam" id="PF00593"/>
    </source>
</evidence>
<name>A0A059FSF4_9PROT</name>
<organism evidence="18 19">
    <name type="scientific">Hyphomonas hirschiana VP5</name>
    <dbReference type="NCBI Taxonomy" id="1280951"/>
    <lineage>
        <taxon>Bacteria</taxon>
        <taxon>Pseudomonadati</taxon>
        <taxon>Pseudomonadota</taxon>
        <taxon>Alphaproteobacteria</taxon>
        <taxon>Hyphomonadales</taxon>
        <taxon>Hyphomonadaceae</taxon>
        <taxon>Hyphomonas</taxon>
    </lineage>
</organism>
<accession>A0A059FSF4</accession>
<evidence type="ECO:0000256" key="12">
    <source>
        <dbReference type="PROSITE-ProRule" id="PRU01360"/>
    </source>
</evidence>
<protein>
    <submittedName>
        <fullName evidence="18">TonB-dependent receptor</fullName>
    </submittedName>
</protein>
<keyword evidence="6 15" id="KW-0732">Signal</keyword>
<evidence type="ECO:0000256" key="15">
    <source>
        <dbReference type="SAM" id="SignalP"/>
    </source>
</evidence>
<proteinExistence type="inferred from homology"/>
<evidence type="ECO:0000256" key="5">
    <source>
        <dbReference type="ARBA" id="ARBA00022692"/>
    </source>
</evidence>
<evidence type="ECO:0000256" key="13">
    <source>
        <dbReference type="PROSITE-ProRule" id="PRU10144"/>
    </source>
</evidence>
<dbReference type="PANTHER" id="PTHR32552">
    <property type="entry name" value="FERRICHROME IRON RECEPTOR-RELATED"/>
    <property type="match status" value="1"/>
</dbReference>
<comment type="similarity">
    <text evidence="12 14">Belongs to the TonB-dependent receptor family.</text>
</comment>
<dbReference type="GO" id="GO:0009279">
    <property type="term" value="C:cell outer membrane"/>
    <property type="evidence" value="ECO:0007669"/>
    <property type="project" value="UniProtKB-SubCell"/>
</dbReference>
<dbReference type="PROSITE" id="PS01156">
    <property type="entry name" value="TONB_DEPENDENT_REC_2"/>
    <property type="match status" value="1"/>
</dbReference>
<evidence type="ECO:0000256" key="2">
    <source>
        <dbReference type="ARBA" id="ARBA00022448"/>
    </source>
</evidence>
<dbReference type="InterPro" id="IPR010917">
    <property type="entry name" value="TonB_rcpt_CS"/>
</dbReference>
<keyword evidence="3 12" id="KW-1134">Transmembrane beta strand</keyword>
<keyword evidence="5 12" id="KW-0812">Transmembrane</keyword>
<dbReference type="Proteomes" id="UP000025061">
    <property type="component" value="Unassembled WGS sequence"/>
</dbReference>
<dbReference type="InterPro" id="IPR039426">
    <property type="entry name" value="TonB-dep_rcpt-like"/>
</dbReference>
<evidence type="ECO:0000256" key="7">
    <source>
        <dbReference type="ARBA" id="ARBA00023004"/>
    </source>
</evidence>
<evidence type="ECO:0000256" key="11">
    <source>
        <dbReference type="ARBA" id="ARBA00023237"/>
    </source>
</evidence>
<evidence type="ECO:0000256" key="6">
    <source>
        <dbReference type="ARBA" id="ARBA00022729"/>
    </source>
</evidence>
<keyword evidence="7" id="KW-0408">Iron</keyword>
<feature type="domain" description="TonB-dependent receptor plug" evidence="17">
    <location>
        <begin position="54"/>
        <end position="163"/>
    </location>
</feature>
<evidence type="ECO:0000313" key="19">
    <source>
        <dbReference type="Proteomes" id="UP000025061"/>
    </source>
</evidence>
<feature type="short sequence motif" description="TonB C-terminal box" evidence="13">
    <location>
        <begin position="761"/>
        <end position="778"/>
    </location>
</feature>
<dbReference type="PANTHER" id="PTHR32552:SF81">
    <property type="entry name" value="TONB-DEPENDENT OUTER MEMBRANE RECEPTOR"/>
    <property type="match status" value="1"/>
</dbReference>
<dbReference type="InterPro" id="IPR012910">
    <property type="entry name" value="Plug_dom"/>
</dbReference>
<feature type="chain" id="PRO_5001572583" evidence="15">
    <location>
        <begin position="26"/>
        <end position="778"/>
    </location>
</feature>
<dbReference type="EMBL" id="ARYI01000007">
    <property type="protein sequence ID" value="KCZ93584.1"/>
    <property type="molecule type" value="Genomic_DNA"/>
</dbReference>
<dbReference type="PATRIC" id="fig|1280951.3.peg.1879"/>
<evidence type="ECO:0000256" key="9">
    <source>
        <dbReference type="ARBA" id="ARBA00023077"/>
    </source>
</evidence>
<comment type="caution">
    <text evidence="18">The sequence shown here is derived from an EMBL/GenBank/DDBJ whole genome shotgun (WGS) entry which is preliminary data.</text>
</comment>
<keyword evidence="19" id="KW-1185">Reference proteome</keyword>
<keyword evidence="10 12" id="KW-0472">Membrane</keyword>
<dbReference type="Pfam" id="PF07715">
    <property type="entry name" value="Plug"/>
    <property type="match status" value="1"/>
</dbReference>
<keyword evidence="18" id="KW-0675">Receptor</keyword>
<evidence type="ECO:0000256" key="14">
    <source>
        <dbReference type="RuleBase" id="RU003357"/>
    </source>
</evidence>
<keyword evidence="9 14" id="KW-0798">TonB box</keyword>
<dbReference type="InterPro" id="IPR018247">
    <property type="entry name" value="EF_Hand_1_Ca_BS"/>
</dbReference>
<dbReference type="PROSITE" id="PS00018">
    <property type="entry name" value="EF_HAND_1"/>
    <property type="match status" value="1"/>
</dbReference>
<keyword evidence="8" id="KW-0406">Ion transport</keyword>
<sequence>MAVKFNQFMALALCATALTPVAAYAQTETEETAASDERRFGAIVVTAQRREENLLDVPLSVSAFSGDLLADLGVQTMDEVAKISPNVTLEVSRGTNNTISAFIRGVGQQDPVSGFESGVGIYVDDVYLNRPQGSVLEVYDIERIEVLRGPQGTLYGRNTIGGAVKYVTKGLSDEPTLKARGVLGTYGQKDVVASASTALADTFRVGAGVGIFTRDGFGENLITGEENYNKDVLSARLSAEWDVTDAFQLRIAGDYMNDESNARQGHRLITDLFPPFTYPVLDDVYDNRAGLNVVEQVVEVYGGSLVAEYEVNDTITLKNILAYREDEGTSPIDFDALPEADVDVPGIYTNDQLSNEFQLLYSGDRLNGIVGAYYLDANSSTVFDVLLGTTGAVLNLPGLNAQTFGEVSTETWSVFADFTYDLTDQFAISLGGRYTEDKRSSIVLRRTYIGGFSPFFGGPGVPIATTSNFDGSAKFDDFSPRVSLTYKPTEDHTLYTTYSQGFKGGSFDPRGQTSAAPDLDQDGTVSPEEVFAFMQFDPEEVDSYEIGWKANTFNNRVQTSIAAFFMDYQNVQIPGSVGLDTNGDGVNDTFTGVTTNAASADLWGVEFEGTAVLGEEIFNDSDLFTSSVSVGYINAEFNEFIDAFGNDVADERVFQNTPEWTGSLRLTYDTPFHILQREGRLTLNTLASYRDDSSQFEVRSPLDQEAYTLVDLGLRWKPDDSRWGFTFTGKNLTDERYKVAGYNFINPATGAPTLGLEGVLNAYYGDPRTFSIGVDYEF</sequence>
<evidence type="ECO:0000259" key="17">
    <source>
        <dbReference type="Pfam" id="PF07715"/>
    </source>
</evidence>
<dbReference type="CDD" id="cd01347">
    <property type="entry name" value="ligand_gated_channel"/>
    <property type="match status" value="1"/>
</dbReference>
<feature type="domain" description="TonB-dependent receptor-like beta-barrel" evidence="16">
    <location>
        <begin position="245"/>
        <end position="732"/>
    </location>
</feature>
<evidence type="ECO:0000256" key="8">
    <source>
        <dbReference type="ARBA" id="ARBA00023065"/>
    </source>
</evidence>
<evidence type="ECO:0000256" key="1">
    <source>
        <dbReference type="ARBA" id="ARBA00004571"/>
    </source>
</evidence>
<dbReference type="PROSITE" id="PS52016">
    <property type="entry name" value="TONB_DEPENDENT_REC_3"/>
    <property type="match status" value="1"/>
</dbReference>
<dbReference type="SUPFAM" id="SSF56935">
    <property type="entry name" value="Porins"/>
    <property type="match status" value="1"/>
</dbReference>
<dbReference type="AlphaFoldDB" id="A0A059FSF4"/>
<keyword evidence="11 12" id="KW-0998">Cell outer membrane</keyword>
<evidence type="ECO:0000313" key="18">
    <source>
        <dbReference type="EMBL" id="KCZ93584.1"/>
    </source>
</evidence>
<keyword evidence="2 12" id="KW-0813">Transport</keyword>
<evidence type="ECO:0000256" key="3">
    <source>
        <dbReference type="ARBA" id="ARBA00022452"/>
    </source>
</evidence>
<reference evidence="18 19" key="1">
    <citation type="submission" date="2013-04" db="EMBL/GenBank/DDBJ databases">
        <title>Hyphomonas hirschiana VP5 Genome Sequencing.</title>
        <authorList>
            <person name="Lai Q."/>
            <person name="Shao Z."/>
        </authorList>
    </citation>
    <scope>NUCLEOTIDE SEQUENCE [LARGE SCALE GENOMIC DNA]</scope>
    <source>
        <strain evidence="18 19">VP5</strain>
    </source>
</reference>
<dbReference type="GO" id="GO:0006826">
    <property type="term" value="P:iron ion transport"/>
    <property type="evidence" value="ECO:0007669"/>
    <property type="project" value="UniProtKB-KW"/>
</dbReference>
<dbReference type="InterPro" id="IPR036942">
    <property type="entry name" value="Beta-barrel_TonB_sf"/>
</dbReference>
<gene>
    <name evidence="18" type="ORF">HHI_09317</name>
</gene>
<dbReference type="Gene3D" id="2.40.170.20">
    <property type="entry name" value="TonB-dependent receptor, beta-barrel domain"/>
    <property type="match status" value="1"/>
</dbReference>
<evidence type="ECO:0000256" key="10">
    <source>
        <dbReference type="ARBA" id="ARBA00023136"/>
    </source>
</evidence>
<keyword evidence="4" id="KW-0410">Iron transport</keyword>
<feature type="signal peptide" evidence="15">
    <location>
        <begin position="1"/>
        <end position="25"/>
    </location>
</feature>
<dbReference type="Pfam" id="PF00593">
    <property type="entry name" value="TonB_dep_Rec_b-barrel"/>
    <property type="match status" value="1"/>
</dbReference>
<dbReference type="RefSeq" id="WP_011648023.1">
    <property type="nucleotide sequence ID" value="NZ_ARYI01000007.1"/>
</dbReference>
<dbReference type="InterPro" id="IPR000531">
    <property type="entry name" value="Beta-barrel_TonB"/>
</dbReference>